<keyword evidence="1" id="KW-0175">Coiled coil</keyword>
<reference evidence="2 3" key="1">
    <citation type="submission" date="2018-04" db="EMBL/GenBank/DDBJ databases">
        <authorList>
            <person name="Vogel A."/>
        </authorList>
    </citation>
    <scope>NUCLEOTIDE SEQUENCE [LARGE SCALE GENOMIC DNA]</scope>
</reference>
<feature type="coiled-coil region" evidence="1">
    <location>
        <begin position="139"/>
        <end position="166"/>
    </location>
</feature>
<gene>
    <name evidence="2" type="ORF">CCAM_LOCUS23940</name>
</gene>
<keyword evidence="3" id="KW-1185">Reference proteome</keyword>
<evidence type="ECO:0000313" key="2">
    <source>
        <dbReference type="EMBL" id="VFQ82164.1"/>
    </source>
</evidence>
<dbReference type="EMBL" id="OOIL02002333">
    <property type="protein sequence ID" value="VFQ82164.1"/>
    <property type="molecule type" value="Genomic_DNA"/>
</dbReference>
<dbReference type="Pfam" id="PF03004">
    <property type="entry name" value="Transposase_24"/>
    <property type="match status" value="1"/>
</dbReference>
<evidence type="ECO:0000256" key="1">
    <source>
        <dbReference type="SAM" id="Coils"/>
    </source>
</evidence>
<dbReference type="OrthoDB" id="1434892at2759"/>
<dbReference type="InterPro" id="IPR004252">
    <property type="entry name" value="Probable_transposase_24"/>
</dbReference>
<sequence>MANMKSVSHLDVIEQMSKDKQRPVEVDEAFLVTRQRKDGAWVDSRSMETYNTYQKKLKEIAESEDGSTNGTSDINSRKKLAIWQETVGGKSKGKVYGTADLSSNFTREGATIFYTTQECCDDELSTHDVRLQKEIEELRHAQEAERLAHEEERRAQEEKIAEMEKSMELIVSRLAAIEGAKNSKKRSVLIFILTRVLMAFKVRNGVHLYKAQNIYSHS</sequence>
<proteinExistence type="predicted"/>
<dbReference type="AlphaFoldDB" id="A0A484M181"/>
<dbReference type="Proteomes" id="UP000595140">
    <property type="component" value="Unassembled WGS sequence"/>
</dbReference>
<protein>
    <submittedName>
        <fullName evidence="2">Uncharacterized protein</fullName>
    </submittedName>
</protein>
<name>A0A484M181_9ASTE</name>
<accession>A0A484M181</accession>
<organism evidence="2 3">
    <name type="scientific">Cuscuta campestris</name>
    <dbReference type="NCBI Taxonomy" id="132261"/>
    <lineage>
        <taxon>Eukaryota</taxon>
        <taxon>Viridiplantae</taxon>
        <taxon>Streptophyta</taxon>
        <taxon>Embryophyta</taxon>
        <taxon>Tracheophyta</taxon>
        <taxon>Spermatophyta</taxon>
        <taxon>Magnoliopsida</taxon>
        <taxon>eudicotyledons</taxon>
        <taxon>Gunneridae</taxon>
        <taxon>Pentapetalae</taxon>
        <taxon>asterids</taxon>
        <taxon>lamiids</taxon>
        <taxon>Solanales</taxon>
        <taxon>Convolvulaceae</taxon>
        <taxon>Cuscuteae</taxon>
        <taxon>Cuscuta</taxon>
        <taxon>Cuscuta subgen. Grammica</taxon>
        <taxon>Cuscuta sect. Cleistogrammica</taxon>
    </lineage>
</organism>
<evidence type="ECO:0000313" key="3">
    <source>
        <dbReference type="Proteomes" id="UP000595140"/>
    </source>
</evidence>